<keyword evidence="2" id="KW-1185">Reference proteome</keyword>
<dbReference type="AlphaFoldDB" id="A0AAD2K125"/>
<evidence type="ECO:0000313" key="1">
    <source>
        <dbReference type="EMBL" id="CAK5273010.1"/>
    </source>
</evidence>
<organism evidence="1 2">
    <name type="scientific">Mycena citricolor</name>
    <dbReference type="NCBI Taxonomy" id="2018698"/>
    <lineage>
        <taxon>Eukaryota</taxon>
        <taxon>Fungi</taxon>
        <taxon>Dikarya</taxon>
        <taxon>Basidiomycota</taxon>
        <taxon>Agaricomycotina</taxon>
        <taxon>Agaricomycetes</taxon>
        <taxon>Agaricomycetidae</taxon>
        <taxon>Agaricales</taxon>
        <taxon>Marasmiineae</taxon>
        <taxon>Mycenaceae</taxon>
        <taxon>Mycena</taxon>
    </lineage>
</organism>
<gene>
    <name evidence="1" type="ORF">MYCIT1_LOCUS19087</name>
</gene>
<comment type="caution">
    <text evidence="1">The sequence shown here is derived from an EMBL/GenBank/DDBJ whole genome shotgun (WGS) entry which is preliminary data.</text>
</comment>
<reference evidence="1" key="1">
    <citation type="submission" date="2023-11" db="EMBL/GenBank/DDBJ databases">
        <authorList>
            <person name="De Vega J J."/>
            <person name="De Vega J J."/>
        </authorList>
    </citation>
    <scope>NUCLEOTIDE SEQUENCE</scope>
</reference>
<protein>
    <submittedName>
        <fullName evidence="1">Uncharacterized protein</fullName>
    </submittedName>
</protein>
<accession>A0AAD2K125</accession>
<dbReference type="EMBL" id="CAVNYO010000191">
    <property type="protein sequence ID" value="CAK5273010.1"/>
    <property type="molecule type" value="Genomic_DNA"/>
</dbReference>
<sequence length="119" mass="12966">MKLLAILRPPPPTEISHLFIAADIDIDCTPQVLQPPGLSSLLSSRSVWVSQQALDGGMAMRHAITEQKGGRLLSQCRAVQTDDSLRHMLKSCFSLSRTFVSSSWMSNSLSPSSNALVSR</sequence>
<proteinExistence type="predicted"/>
<name>A0AAD2K125_9AGAR</name>
<dbReference type="Proteomes" id="UP001295794">
    <property type="component" value="Unassembled WGS sequence"/>
</dbReference>
<evidence type="ECO:0000313" key="2">
    <source>
        <dbReference type="Proteomes" id="UP001295794"/>
    </source>
</evidence>